<feature type="region of interest" description="Disordered" evidence="1">
    <location>
        <begin position="144"/>
        <end position="194"/>
    </location>
</feature>
<reference evidence="3" key="1">
    <citation type="submission" date="2021-11" db="EMBL/GenBank/DDBJ databases">
        <authorList>
            <person name="Herlambang A."/>
            <person name="Guo Y."/>
            <person name="Takashima Y."/>
            <person name="Nishizawa T."/>
        </authorList>
    </citation>
    <scope>NUCLEOTIDE SEQUENCE</scope>
    <source>
        <strain evidence="3">E1425</strain>
    </source>
</reference>
<accession>A0A9P3LSJ2</accession>
<dbReference type="SUPFAM" id="SSF81383">
    <property type="entry name" value="F-box domain"/>
    <property type="match status" value="1"/>
</dbReference>
<dbReference type="Gene3D" id="1.20.1280.50">
    <property type="match status" value="1"/>
</dbReference>
<feature type="compositionally biased region" description="Basic residues" evidence="1">
    <location>
        <begin position="147"/>
        <end position="160"/>
    </location>
</feature>
<comment type="caution">
    <text evidence="3">The sequence shown here is derived from an EMBL/GenBank/DDBJ whole genome shotgun (WGS) entry which is preliminary data.</text>
</comment>
<dbReference type="GO" id="GO:0031146">
    <property type="term" value="P:SCF-dependent proteasomal ubiquitin-dependent protein catabolic process"/>
    <property type="evidence" value="ECO:0007669"/>
    <property type="project" value="TreeGrafter"/>
</dbReference>
<feature type="compositionally biased region" description="Low complexity" evidence="1">
    <location>
        <begin position="108"/>
        <end position="120"/>
    </location>
</feature>
<name>A0A9P3LSJ2_9FUNG</name>
<feature type="region of interest" description="Disordered" evidence="1">
    <location>
        <begin position="94"/>
        <end position="131"/>
    </location>
</feature>
<protein>
    <recommendedName>
        <fullName evidence="2">F-box domain-containing protein</fullName>
    </recommendedName>
</protein>
<evidence type="ECO:0000313" key="4">
    <source>
        <dbReference type="Proteomes" id="UP000827284"/>
    </source>
</evidence>
<dbReference type="InterPro" id="IPR001810">
    <property type="entry name" value="F-box_dom"/>
</dbReference>
<organism evidence="3 4">
    <name type="scientific">Entomortierella parvispora</name>
    <dbReference type="NCBI Taxonomy" id="205924"/>
    <lineage>
        <taxon>Eukaryota</taxon>
        <taxon>Fungi</taxon>
        <taxon>Fungi incertae sedis</taxon>
        <taxon>Mucoromycota</taxon>
        <taxon>Mortierellomycotina</taxon>
        <taxon>Mortierellomycetes</taxon>
        <taxon>Mortierellales</taxon>
        <taxon>Mortierellaceae</taxon>
        <taxon>Entomortierella</taxon>
    </lineage>
</organism>
<dbReference type="Proteomes" id="UP000827284">
    <property type="component" value="Unassembled WGS sequence"/>
</dbReference>
<dbReference type="Gene3D" id="3.80.10.10">
    <property type="entry name" value="Ribonuclease Inhibitor"/>
    <property type="match status" value="1"/>
</dbReference>
<dbReference type="InterPro" id="IPR036047">
    <property type="entry name" value="F-box-like_dom_sf"/>
</dbReference>
<dbReference type="SUPFAM" id="SSF52047">
    <property type="entry name" value="RNI-like"/>
    <property type="match status" value="1"/>
</dbReference>
<dbReference type="GO" id="GO:0019005">
    <property type="term" value="C:SCF ubiquitin ligase complex"/>
    <property type="evidence" value="ECO:0007669"/>
    <property type="project" value="TreeGrafter"/>
</dbReference>
<keyword evidence="4" id="KW-1185">Reference proteome</keyword>
<evidence type="ECO:0000256" key="1">
    <source>
        <dbReference type="SAM" id="MobiDB-lite"/>
    </source>
</evidence>
<dbReference type="CDD" id="cd09917">
    <property type="entry name" value="F-box_SF"/>
    <property type="match status" value="1"/>
</dbReference>
<sequence length="704" mass="78432">MDRSDFAPRLSTWLKDYRASKQAAASSSSSSASHPQGHAQNNLLHDRDQTSPSLTWILDYLNIPSSLSPSPLPSSLPHSQDFVQAVVPLLEKLSTSDETPTSSPPPQQQQSQQHEQVQGQEPPPHEQEGQPAAGTILLPLSLSSQSSKRHQAKYHQPWRRTRPDITPRRLTARRLAQQQSSQQQTPQQQLSRFTRDQGGSDIILCGGSSSSSSIVIVQDDVTVNGSGSGSSSSNNNNNNTYLPHDILLAIFSHLPSRATAQQYYDRYQPSDLLACSRVNMAWRIAALSTIWQAVLLPDPFDPTCQRLLHLLASSHASAQLTGKNYDITEIIQRVEVDLLETTEQQQRLEQIEGGVWTGVMLDNISTLLQFTSPFRTLSIQLPQEIELSAAEKLAKTTSVPVLEAIVRGIEDAKIRELDMPSPMYCSVSTFPGMLQLISSLKELRVLVLGYSSRDWPLLRAILSLPLLENLCVFDSSWSNQIWIYLLSTLGPQLRGLTVLQGRRPLQGVVLRQGIAPFCRNLTSLSIPFIQLLSGPEPVLTDEDVIPVIKACHELQNINISGQRLLGDPTLTAMADLWSLQVLDIRDCPLMTGQSIQSVRWRSIERVRMFNCGEISQEFMDLILQAWRSSHVTRQPMTSAAAAAANLSSTSTASSSSSKVIQRFFSVLDFNRDVEDPVEMGWIRQRMDEPPLDLDEDHFFADWYC</sequence>
<evidence type="ECO:0000313" key="3">
    <source>
        <dbReference type="EMBL" id="GJJ68934.1"/>
    </source>
</evidence>
<dbReference type="PANTHER" id="PTHR13318">
    <property type="entry name" value="PARTNER OF PAIRED, ISOFORM B-RELATED"/>
    <property type="match status" value="1"/>
</dbReference>
<gene>
    <name evidence="3" type="ORF">EMPS_01280</name>
</gene>
<dbReference type="AlphaFoldDB" id="A0A9P3LSJ2"/>
<feature type="domain" description="F-box" evidence="2">
    <location>
        <begin position="242"/>
        <end position="294"/>
    </location>
</feature>
<feature type="region of interest" description="Disordered" evidence="1">
    <location>
        <begin position="18"/>
        <end position="46"/>
    </location>
</feature>
<feature type="compositionally biased region" description="Low complexity" evidence="1">
    <location>
        <begin position="20"/>
        <end position="33"/>
    </location>
</feature>
<dbReference type="Pfam" id="PF12937">
    <property type="entry name" value="F-box-like"/>
    <property type="match status" value="1"/>
</dbReference>
<dbReference type="EMBL" id="BQFW01000002">
    <property type="protein sequence ID" value="GJJ68934.1"/>
    <property type="molecule type" value="Genomic_DNA"/>
</dbReference>
<reference evidence="3" key="2">
    <citation type="journal article" date="2022" name="Microbiol. Resour. Announc.">
        <title>Whole-Genome Sequence of Entomortierella parvispora E1425, a Mucoromycotan Fungus Associated with Burkholderiaceae-Related Endosymbiotic Bacteria.</title>
        <authorList>
            <person name="Herlambang A."/>
            <person name="Guo Y."/>
            <person name="Takashima Y."/>
            <person name="Narisawa K."/>
            <person name="Ohta H."/>
            <person name="Nishizawa T."/>
        </authorList>
    </citation>
    <scope>NUCLEOTIDE SEQUENCE</scope>
    <source>
        <strain evidence="3">E1425</strain>
    </source>
</reference>
<proteinExistence type="predicted"/>
<feature type="compositionally biased region" description="Low complexity" evidence="1">
    <location>
        <begin position="173"/>
        <end position="191"/>
    </location>
</feature>
<dbReference type="InterPro" id="IPR032675">
    <property type="entry name" value="LRR_dom_sf"/>
</dbReference>
<evidence type="ECO:0000259" key="2">
    <source>
        <dbReference type="Pfam" id="PF12937"/>
    </source>
</evidence>
<dbReference type="OrthoDB" id="550575at2759"/>